<evidence type="ECO:0000313" key="3">
    <source>
        <dbReference type="Proteomes" id="UP000031532"/>
    </source>
</evidence>
<reference evidence="2 3" key="1">
    <citation type="journal article" date="2015" name="Genome Announc.">
        <title>Draft Genome Sequence of the Terrestrial Cyanobacterium Scytonema millei VB511283, Isolated from Eastern India.</title>
        <authorList>
            <person name="Sen D."/>
            <person name="Chandrababunaidu M.M."/>
            <person name="Singh D."/>
            <person name="Sanghi N."/>
            <person name="Ghorai A."/>
            <person name="Mishra G.P."/>
            <person name="Madduluri M."/>
            <person name="Adhikary S.P."/>
            <person name="Tripathy S."/>
        </authorList>
    </citation>
    <scope>NUCLEOTIDE SEQUENCE [LARGE SCALE GENOMIC DNA]</scope>
    <source>
        <strain evidence="2 3">VB511283</strain>
    </source>
</reference>
<organism evidence="2 3">
    <name type="scientific">Scytonema millei VB511283</name>
    <dbReference type="NCBI Taxonomy" id="1245923"/>
    <lineage>
        <taxon>Bacteria</taxon>
        <taxon>Bacillati</taxon>
        <taxon>Cyanobacteriota</taxon>
        <taxon>Cyanophyceae</taxon>
        <taxon>Nostocales</taxon>
        <taxon>Scytonemataceae</taxon>
        <taxon>Scytonema</taxon>
    </lineage>
</organism>
<evidence type="ECO:0000313" key="2">
    <source>
        <dbReference type="EMBL" id="NHC33948.1"/>
    </source>
</evidence>
<name>A0A9X5E372_9CYAN</name>
<dbReference type="CDD" id="cd01833">
    <property type="entry name" value="XynB_like"/>
    <property type="match status" value="1"/>
</dbReference>
<dbReference type="PANTHER" id="PTHR30383">
    <property type="entry name" value="THIOESTERASE 1/PROTEASE 1/LYSOPHOSPHOLIPASE L1"/>
    <property type="match status" value="1"/>
</dbReference>
<accession>A0A9X5E372</accession>
<dbReference type="SUPFAM" id="SSF51120">
    <property type="entry name" value="beta-Roll"/>
    <property type="match status" value="2"/>
</dbReference>
<dbReference type="Pfam" id="PF13472">
    <property type="entry name" value="Lipase_GDSL_2"/>
    <property type="match status" value="1"/>
</dbReference>
<dbReference type="SUPFAM" id="SSF52266">
    <property type="entry name" value="SGNH hydrolase"/>
    <property type="match status" value="1"/>
</dbReference>
<dbReference type="GO" id="GO:0004622">
    <property type="term" value="F:phosphatidylcholine lysophospholipase activity"/>
    <property type="evidence" value="ECO:0007669"/>
    <property type="project" value="TreeGrafter"/>
</dbReference>
<gene>
    <name evidence="2" type="ORF">QH73_0004590</name>
</gene>
<proteinExistence type="predicted"/>
<dbReference type="InterPro" id="IPR018511">
    <property type="entry name" value="Hemolysin-typ_Ca-bd_CS"/>
</dbReference>
<dbReference type="InterPro" id="IPR013830">
    <property type="entry name" value="SGNH_hydro"/>
</dbReference>
<dbReference type="Gene3D" id="2.150.10.10">
    <property type="entry name" value="Serralysin-like metalloprotease, C-terminal"/>
    <property type="match status" value="2"/>
</dbReference>
<dbReference type="PRINTS" id="PR00313">
    <property type="entry name" value="CABNDNGRPT"/>
</dbReference>
<dbReference type="Proteomes" id="UP000031532">
    <property type="component" value="Unassembled WGS sequence"/>
</dbReference>
<comment type="caution">
    <text evidence="2">The sequence shown here is derived from an EMBL/GenBank/DDBJ whole genome shotgun (WGS) entry which is preliminary data.</text>
</comment>
<dbReference type="GO" id="GO:0005509">
    <property type="term" value="F:calcium ion binding"/>
    <property type="evidence" value="ECO:0007669"/>
    <property type="project" value="InterPro"/>
</dbReference>
<dbReference type="InterPro" id="IPR011049">
    <property type="entry name" value="Serralysin-like_metalloprot_C"/>
</dbReference>
<dbReference type="InterPro" id="IPR001343">
    <property type="entry name" value="Hemolysn_Ca-bd"/>
</dbReference>
<dbReference type="RefSeq" id="WP_052290014.1">
    <property type="nucleotide sequence ID" value="NZ_JTJC03000001.1"/>
</dbReference>
<feature type="domain" description="SGNH hydrolase-type esterase" evidence="1">
    <location>
        <begin position="92"/>
        <end position="280"/>
    </location>
</feature>
<dbReference type="PANTHER" id="PTHR30383:SF2">
    <property type="entry name" value="CELLULOSE-BINDING PROTEIN"/>
    <property type="match status" value="1"/>
</dbReference>
<dbReference type="InterPro" id="IPR036514">
    <property type="entry name" value="SGNH_hydro_sf"/>
</dbReference>
<dbReference type="AlphaFoldDB" id="A0A9X5E372"/>
<dbReference type="InterPro" id="IPR051532">
    <property type="entry name" value="Ester_Hydrolysis_Enzymes"/>
</dbReference>
<protein>
    <recommendedName>
        <fullName evidence="1">SGNH hydrolase-type esterase domain-containing protein</fullName>
    </recommendedName>
</protein>
<keyword evidence="3" id="KW-1185">Reference proteome</keyword>
<evidence type="ECO:0000259" key="1">
    <source>
        <dbReference type="Pfam" id="PF13472"/>
    </source>
</evidence>
<dbReference type="Gene3D" id="3.40.50.1110">
    <property type="entry name" value="SGNH hydrolase"/>
    <property type="match status" value="1"/>
</dbReference>
<dbReference type="PROSITE" id="PS00330">
    <property type="entry name" value="HEMOLYSIN_CALCIUM"/>
    <property type="match status" value="3"/>
</dbReference>
<dbReference type="EMBL" id="JTJC03000001">
    <property type="protein sequence ID" value="NHC33948.1"/>
    <property type="molecule type" value="Genomic_DNA"/>
</dbReference>
<sequence>MSAINGTEATEILRGDRQNDIINGAGGDDTIDGGAGNDILIGGKGKDRLIGGDGIDTVDYSQSSRGIIADLNRGVILAPIYGTSRTPRIMPLGDSKTAGGHRVEPTPGAYRIQLWQNFVADGLSIDFVGSLSNGPSSLGDRDHEGHGGWTTDEISALLDTGILKTYQPHIILLTIGTNDTGTSSVNEMYGDLSRLIDRIAEQSPNTQIFVSSIAPIDPNGSKGVKPEAAENAEDFNALLPQLVNNKVSQGKKVAFVDAEGSLTIDDLGSDGVHPSYQGYKKIGNKWYDALVERDTISSVENVIGTAYKDKLLGNVSNNVLEGAASRDILTGGGGIDTFIYRSPQHGNDTITDFGTDDFFQFSAAYFGGGLVAGTPLSLTEATTGVFVSSDNPLALGTSANFLYNTATGILSFDQDGVGIDAAMTIARLRSLPSLNWEQIQIIA</sequence>
<dbReference type="Pfam" id="PF00353">
    <property type="entry name" value="HemolysinCabind"/>
    <property type="match status" value="2"/>
</dbReference>